<accession>A0A1T4PD99</accession>
<feature type="transmembrane region" description="Helical" evidence="1">
    <location>
        <begin position="363"/>
        <end position="385"/>
    </location>
</feature>
<evidence type="ECO:0000256" key="1">
    <source>
        <dbReference type="SAM" id="Phobius"/>
    </source>
</evidence>
<feature type="transmembrane region" description="Helical" evidence="1">
    <location>
        <begin position="221"/>
        <end position="239"/>
    </location>
</feature>
<feature type="transmembrane region" description="Helical" evidence="1">
    <location>
        <begin position="52"/>
        <end position="74"/>
    </location>
</feature>
<dbReference type="RefSeq" id="WP_078694329.1">
    <property type="nucleotide sequence ID" value="NZ_FUWX01000014.1"/>
</dbReference>
<dbReference type="EMBL" id="FUWX01000014">
    <property type="protein sequence ID" value="SJZ89514.1"/>
    <property type="molecule type" value="Genomic_DNA"/>
</dbReference>
<dbReference type="OrthoDB" id="9783550at2"/>
<dbReference type="STRING" id="180163.SAMN02745174_01865"/>
<dbReference type="InterPro" id="IPR021552">
    <property type="entry name" value="ArsP_2"/>
</dbReference>
<feature type="transmembrane region" description="Helical" evidence="1">
    <location>
        <begin position="12"/>
        <end position="32"/>
    </location>
</feature>
<feature type="transmembrane region" description="Helical" evidence="1">
    <location>
        <begin position="297"/>
        <end position="318"/>
    </location>
</feature>
<dbReference type="NCBIfam" id="NF037962">
    <property type="entry name" value="arsenic_eff"/>
    <property type="match status" value="1"/>
</dbReference>
<keyword evidence="1" id="KW-0472">Membrane</keyword>
<evidence type="ECO:0000313" key="3">
    <source>
        <dbReference type="Proteomes" id="UP000191153"/>
    </source>
</evidence>
<feature type="transmembrane region" description="Helical" evidence="1">
    <location>
        <begin position="81"/>
        <end position="100"/>
    </location>
</feature>
<dbReference type="Proteomes" id="UP000191153">
    <property type="component" value="Unassembled WGS sequence"/>
</dbReference>
<sequence>MDIFKIIYSSAIEAFLTVGVFVSITLFLIGLIDYKFNGIIISHLEKKGSHQIILASLLGLIPGCGGAIIMVPLYVLGKVSFGALVAAFITTMGDAAFIILVGAPKIYFWILLISGFTGITSGILIDKFNIGKNIKVNLNQNKLEEINRSSEIKDHHHKHFAHNHDDIIDKVLHRSHTSTFIFNFTHNIWYKIFWGLVILSIPLAIEHLAHGHHHSHEEHSIFEIVGFLGTFLCIAYTIISRKFTQGSNFDKVESKLNSIKETIIHSAEETAFLITWVFVAFFLYGIGIQLIGGEEKLLEIISQNGFLVVIIATAFGLIPGCGPQILIASLYLADIVPFSALAANAICNDGDALFPLLALNKKSALMVTIYNVIPALIVGGILYFLELHKIFY</sequence>
<dbReference type="AlphaFoldDB" id="A0A1T4PD99"/>
<gene>
    <name evidence="2" type="ORF">SAMN02745174_01865</name>
</gene>
<feature type="transmembrane region" description="Helical" evidence="1">
    <location>
        <begin position="188"/>
        <end position="209"/>
    </location>
</feature>
<feature type="transmembrane region" description="Helical" evidence="1">
    <location>
        <begin position="106"/>
        <end position="125"/>
    </location>
</feature>
<keyword evidence="1" id="KW-1133">Transmembrane helix</keyword>
<name>A0A1T4PD99_9FUSO</name>
<proteinExistence type="predicted"/>
<keyword evidence="3" id="KW-1185">Reference proteome</keyword>
<dbReference type="Pfam" id="PF11449">
    <property type="entry name" value="ArsP_2"/>
    <property type="match status" value="1"/>
</dbReference>
<evidence type="ECO:0000313" key="2">
    <source>
        <dbReference type="EMBL" id="SJZ89514.1"/>
    </source>
</evidence>
<feature type="transmembrane region" description="Helical" evidence="1">
    <location>
        <begin position="270"/>
        <end position="291"/>
    </location>
</feature>
<organism evidence="2 3">
    <name type="scientific">Cetobacterium ceti</name>
    <dbReference type="NCBI Taxonomy" id="180163"/>
    <lineage>
        <taxon>Bacteria</taxon>
        <taxon>Fusobacteriati</taxon>
        <taxon>Fusobacteriota</taxon>
        <taxon>Fusobacteriia</taxon>
        <taxon>Fusobacteriales</taxon>
        <taxon>Fusobacteriaceae</taxon>
        <taxon>Cetobacterium</taxon>
    </lineage>
</organism>
<protein>
    <submittedName>
        <fullName evidence="2">Putative, 10TM heavy-metal exporter</fullName>
    </submittedName>
</protein>
<keyword evidence="1" id="KW-0812">Transmembrane</keyword>
<reference evidence="2 3" key="1">
    <citation type="submission" date="2017-02" db="EMBL/GenBank/DDBJ databases">
        <authorList>
            <person name="Peterson S.W."/>
        </authorList>
    </citation>
    <scope>NUCLEOTIDE SEQUENCE [LARGE SCALE GENOMIC DNA]</scope>
    <source>
        <strain evidence="2 3">ATCC 700028</strain>
    </source>
</reference>